<dbReference type="RefSeq" id="WP_182414066.1">
    <property type="nucleotide sequence ID" value="NZ_CP055153.1"/>
</dbReference>
<accession>A0A7L7L272</accession>
<proteinExistence type="predicted"/>
<dbReference type="KEGG" id="add:HUW48_01910"/>
<protein>
    <recommendedName>
        <fullName evidence="3">STAS/SEC14 domain-containing protein</fullName>
    </recommendedName>
</protein>
<evidence type="ECO:0000313" key="2">
    <source>
        <dbReference type="Proteomes" id="UP000514509"/>
    </source>
</evidence>
<dbReference type="EMBL" id="CP055153">
    <property type="protein sequence ID" value="QMU26863.1"/>
    <property type="molecule type" value="Genomic_DNA"/>
</dbReference>
<dbReference type="Proteomes" id="UP000514509">
    <property type="component" value="Chromosome"/>
</dbReference>
<organism evidence="1 2">
    <name type="scientific">Adhaeribacter radiodurans</name>
    <dbReference type="NCBI Taxonomy" id="2745197"/>
    <lineage>
        <taxon>Bacteria</taxon>
        <taxon>Pseudomonadati</taxon>
        <taxon>Bacteroidota</taxon>
        <taxon>Cytophagia</taxon>
        <taxon>Cytophagales</taxon>
        <taxon>Hymenobacteraceae</taxon>
        <taxon>Adhaeribacter</taxon>
    </lineage>
</organism>
<keyword evidence="2" id="KW-1185">Reference proteome</keyword>
<evidence type="ECO:0000313" key="1">
    <source>
        <dbReference type="EMBL" id="QMU26863.1"/>
    </source>
</evidence>
<dbReference type="AlphaFoldDB" id="A0A7L7L272"/>
<sequence length="143" mass="16890">MNTAISNYPVFEDETHIIQIEKEHSLLCLTWKQHPDSTLYRAGYRHAIQAALAYKVQFWLTDSRKVPYLIMADQRWMYSKMRPLLKGGKIKKMALVLQPESLMMTDKYPYLDQLDKNTKTNHSLHFDFFLDLDSAYAWLLDAN</sequence>
<reference evidence="1 2" key="1">
    <citation type="submission" date="2020-06" db="EMBL/GenBank/DDBJ databases">
        <authorList>
            <person name="Hwang Y.J."/>
        </authorList>
    </citation>
    <scope>NUCLEOTIDE SEQUENCE [LARGE SCALE GENOMIC DNA]</scope>
    <source>
        <strain evidence="1 2">KUDC8001</strain>
    </source>
</reference>
<name>A0A7L7L272_9BACT</name>
<evidence type="ECO:0008006" key="3">
    <source>
        <dbReference type="Google" id="ProtNLM"/>
    </source>
</evidence>
<reference evidence="1 2" key="2">
    <citation type="submission" date="2020-08" db="EMBL/GenBank/DDBJ databases">
        <title>Adhaeribacter dokdonensis sp. nov., isolated from the rhizosphere of Elymus tsukushiensis, a plant native to the Dokdo Islands, Republic of Korea.</title>
        <authorList>
            <person name="Ghim S.Y."/>
        </authorList>
    </citation>
    <scope>NUCLEOTIDE SEQUENCE [LARGE SCALE GENOMIC DNA]</scope>
    <source>
        <strain evidence="1 2">KUDC8001</strain>
    </source>
</reference>
<gene>
    <name evidence="1" type="ORF">HUW48_01910</name>
</gene>